<dbReference type="RefSeq" id="WP_348261588.1">
    <property type="nucleotide sequence ID" value="NZ_CP121196.1"/>
</dbReference>
<organism evidence="6">
    <name type="scientific">Telmatobacter sp. DSM 110680</name>
    <dbReference type="NCBI Taxonomy" id="3036704"/>
    <lineage>
        <taxon>Bacteria</taxon>
        <taxon>Pseudomonadati</taxon>
        <taxon>Acidobacteriota</taxon>
        <taxon>Terriglobia</taxon>
        <taxon>Terriglobales</taxon>
        <taxon>Acidobacteriaceae</taxon>
        <taxon>Telmatobacter</taxon>
    </lineage>
</organism>
<keyword evidence="6" id="KW-0269">Exonuclease</keyword>
<accession>A0AAU7DG95</accession>
<dbReference type="InterPro" id="IPR020046">
    <property type="entry name" value="5-3_exonucl_a-hlix_arch_N"/>
</dbReference>
<keyword evidence="3" id="KW-0238">DNA-binding</keyword>
<gene>
    <name evidence="6" type="ORF">P8935_17515</name>
</gene>
<dbReference type="CDD" id="cd09898">
    <property type="entry name" value="H3TH_53EXO"/>
    <property type="match status" value="1"/>
</dbReference>
<feature type="compositionally biased region" description="Basic residues" evidence="4">
    <location>
        <begin position="293"/>
        <end position="303"/>
    </location>
</feature>
<dbReference type="PANTHER" id="PTHR42646">
    <property type="entry name" value="FLAP ENDONUCLEASE XNI"/>
    <property type="match status" value="1"/>
</dbReference>
<dbReference type="InterPro" id="IPR029060">
    <property type="entry name" value="PIN-like_dom_sf"/>
</dbReference>
<evidence type="ECO:0000256" key="3">
    <source>
        <dbReference type="ARBA" id="ARBA00023125"/>
    </source>
</evidence>
<reference evidence="6" key="1">
    <citation type="submission" date="2023-03" db="EMBL/GenBank/DDBJ databases">
        <title>Edaphobacter sp.</title>
        <authorList>
            <person name="Huber K.J."/>
            <person name="Papendorf J."/>
            <person name="Pilke C."/>
            <person name="Bunk B."/>
            <person name="Sproeer C."/>
            <person name="Pester M."/>
        </authorList>
    </citation>
    <scope>NUCLEOTIDE SEQUENCE</scope>
    <source>
        <strain evidence="6">DSM 110680</strain>
    </source>
</reference>
<dbReference type="SMART" id="SM00475">
    <property type="entry name" value="53EXOc"/>
    <property type="match status" value="1"/>
</dbReference>
<dbReference type="SUPFAM" id="SSF47807">
    <property type="entry name" value="5' to 3' exonuclease, C-terminal subdomain"/>
    <property type="match status" value="1"/>
</dbReference>
<dbReference type="Gene3D" id="1.10.150.20">
    <property type="entry name" value="5' to 3' exonuclease, C-terminal subdomain"/>
    <property type="match status" value="1"/>
</dbReference>
<name>A0AAU7DG95_9BACT</name>
<dbReference type="SUPFAM" id="SSF88723">
    <property type="entry name" value="PIN domain-like"/>
    <property type="match status" value="1"/>
</dbReference>
<keyword evidence="1" id="KW-0540">Nuclease</keyword>
<evidence type="ECO:0000256" key="2">
    <source>
        <dbReference type="ARBA" id="ARBA00022801"/>
    </source>
</evidence>
<dbReference type="GO" id="GO:0033567">
    <property type="term" value="P:DNA replication, Okazaki fragment processing"/>
    <property type="evidence" value="ECO:0007669"/>
    <property type="project" value="InterPro"/>
</dbReference>
<dbReference type="EMBL" id="CP121196">
    <property type="protein sequence ID" value="XBH16359.1"/>
    <property type="molecule type" value="Genomic_DNA"/>
</dbReference>
<dbReference type="InterPro" id="IPR020045">
    <property type="entry name" value="DNA_polI_H3TH"/>
</dbReference>
<protein>
    <submittedName>
        <fullName evidence="6">5'-3' exonuclease H3TH domain-containing protein</fullName>
    </submittedName>
</protein>
<dbReference type="InterPro" id="IPR038969">
    <property type="entry name" value="FEN"/>
</dbReference>
<dbReference type="InterPro" id="IPR008918">
    <property type="entry name" value="HhH2"/>
</dbReference>
<feature type="domain" description="5'-3' exonuclease" evidence="5">
    <location>
        <begin position="1"/>
        <end position="262"/>
    </location>
</feature>
<sequence>MKVYLVDGTYELFRHYFAMPKARDAQGREVGAVRGVLASLLGMMREGVTHIGVATDHVIESFRNNLWAGYKTGEGVEPDLLSQFPILEEVLAAAGIVVWPMVEFEADDALAAAAALATKDSRVEQVVICTPDKDLAQCVQGSHVVQLVRRTKVVIDEAGVVAKFGVSPASIPDYLALVGDSADGYPGLPGWGAKSSAAVLSRFGHIESIPAASHDWHVNVLNSASLASTLERERDLALLFRKLATLRTDIPLFDNVDRLRWTGPQASFDAIGHLLDKAVTEKKPKTDTIQTGRARRTKQPGKI</sequence>
<dbReference type="InterPro" id="IPR002421">
    <property type="entry name" value="5-3_exonuclease"/>
</dbReference>
<dbReference type="Pfam" id="PF01367">
    <property type="entry name" value="5_3_exonuc"/>
    <property type="match status" value="1"/>
</dbReference>
<dbReference type="SMART" id="SM00279">
    <property type="entry name" value="HhH2"/>
    <property type="match status" value="1"/>
</dbReference>
<dbReference type="InterPro" id="IPR036279">
    <property type="entry name" value="5-3_exonuclease_C_sf"/>
</dbReference>
<dbReference type="PANTHER" id="PTHR42646:SF2">
    <property type="entry name" value="5'-3' EXONUCLEASE FAMILY PROTEIN"/>
    <property type="match status" value="1"/>
</dbReference>
<dbReference type="GO" id="GO:0008409">
    <property type="term" value="F:5'-3' exonuclease activity"/>
    <property type="evidence" value="ECO:0007669"/>
    <property type="project" value="InterPro"/>
</dbReference>
<dbReference type="CDD" id="cd09859">
    <property type="entry name" value="PIN_53EXO"/>
    <property type="match status" value="1"/>
</dbReference>
<evidence type="ECO:0000256" key="4">
    <source>
        <dbReference type="SAM" id="MobiDB-lite"/>
    </source>
</evidence>
<evidence type="ECO:0000259" key="5">
    <source>
        <dbReference type="SMART" id="SM00475"/>
    </source>
</evidence>
<evidence type="ECO:0000256" key="1">
    <source>
        <dbReference type="ARBA" id="ARBA00022722"/>
    </source>
</evidence>
<keyword evidence="2" id="KW-0378">Hydrolase</keyword>
<evidence type="ECO:0000313" key="6">
    <source>
        <dbReference type="EMBL" id="XBH16359.1"/>
    </source>
</evidence>
<feature type="region of interest" description="Disordered" evidence="4">
    <location>
        <begin position="283"/>
        <end position="303"/>
    </location>
</feature>
<proteinExistence type="predicted"/>
<dbReference type="Gene3D" id="3.40.50.1010">
    <property type="entry name" value="5'-nuclease"/>
    <property type="match status" value="1"/>
</dbReference>
<dbReference type="GO" id="GO:0017108">
    <property type="term" value="F:5'-flap endonuclease activity"/>
    <property type="evidence" value="ECO:0007669"/>
    <property type="project" value="InterPro"/>
</dbReference>
<dbReference type="GO" id="GO:0003677">
    <property type="term" value="F:DNA binding"/>
    <property type="evidence" value="ECO:0007669"/>
    <property type="project" value="UniProtKB-KW"/>
</dbReference>
<dbReference type="Pfam" id="PF02739">
    <property type="entry name" value="5_3_exonuc_N"/>
    <property type="match status" value="1"/>
</dbReference>
<dbReference type="AlphaFoldDB" id="A0AAU7DG95"/>